<evidence type="ECO:0000256" key="3">
    <source>
        <dbReference type="ARBA" id="ARBA00022777"/>
    </source>
</evidence>
<dbReference type="PROSITE" id="PS50146">
    <property type="entry name" value="DAGK"/>
    <property type="match status" value="1"/>
</dbReference>
<evidence type="ECO:0000256" key="1">
    <source>
        <dbReference type="ARBA" id="ARBA00022679"/>
    </source>
</evidence>
<keyword evidence="4" id="KW-0067">ATP-binding</keyword>
<dbReference type="Pfam" id="PF19279">
    <property type="entry name" value="YegS_C"/>
    <property type="match status" value="1"/>
</dbReference>
<evidence type="ECO:0000259" key="5">
    <source>
        <dbReference type="PROSITE" id="PS50146"/>
    </source>
</evidence>
<dbReference type="EMBL" id="VORX01000001">
    <property type="protein sequence ID" value="TXE10653.1"/>
    <property type="molecule type" value="Genomic_DNA"/>
</dbReference>
<dbReference type="InterPro" id="IPR045540">
    <property type="entry name" value="YegS/DAGK_C"/>
</dbReference>
<dbReference type="AlphaFoldDB" id="A0A5C7AST3"/>
<dbReference type="GO" id="GO:0005524">
    <property type="term" value="F:ATP binding"/>
    <property type="evidence" value="ECO:0007669"/>
    <property type="project" value="UniProtKB-KW"/>
</dbReference>
<dbReference type="PANTHER" id="PTHR12358">
    <property type="entry name" value="SPHINGOSINE KINASE"/>
    <property type="match status" value="1"/>
</dbReference>
<gene>
    <name evidence="6" type="ORF">ES711_01730</name>
</gene>
<feature type="domain" description="DAGKc" evidence="5">
    <location>
        <begin position="4"/>
        <end position="135"/>
    </location>
</feature>
<evidence type="ECO:0000313" key="6">
    <source>
        <dbReference type="EMBL" id="TXE10653.1"/>
    </source>
</evidence>
<dbReference type="SMART" id="SM00046">
    <property type="entry name" value="DAGKc"/>
    <property type="match status" value="1"/>
</dbReference>
<dbReference type="Gene3D" id="2.60.200.40">
    <property type="match status" value="1"/>
</dbReference>
<dbReference type="InterPro" id="IPR050187">
    <property type="entry name" value="Lipid_Phosphate_FormReg"/>
</dbReference>
<keyword evidence="3 6" id="KW-0418">Kinase</keyword>
<dbReference type="InterPro" id="IPR017438">
    <property type="entry name" value="ATP-NAD_kinase_N"/>
</dbReference>
<dbReference type="InterPro" id="IPR001206">
    <property type="entry name" value="Diacylglycerol_kinase_cat_dom"/>
</dbReference>
<organism evidence="6 7">
    <name type="scientific">Gelidibacter salicanalis</name>
    <dbReference type="NCBI Taxonomy" id="291193"/>
    <lineage>
        <taxon>Bacteria</taxon>
        <taxon>Pseudomonadati</taxon>
        <taxon>Bacteroidota</taxon>
        <taxon>Flavobacteriia</taxon>
        <taxon>Flavobacteriales</taxon>
        <taxon>Flavobacteriaceae</taxon>
        <taxon>Gelidibacter</taxon>
    </lineage>
</organism>
<proteinExistence type="predicted"/>
<dbReference type="Pfam" id="PF00781">
    <property type="entry name" value="DAGK_cat"/>
    <property type="match status" value="1"/>
</dbReference>
<dbReference type="OrthoDB" id="9786026at2"/>
<keyword evidence="2" id="KW-0547">Nucleotide-binding</keyword>
<dbReference type="SUPFAM" id="SSF111331">
    <property type="entry name" value="NAD kinase/diacylglycerol kinase-like"/>
    <property type="match status" value="1"/>
</dbReference>
<evidence type="ECO:0000256" key="2">
    <source>
        <dbReference type="ARBA" id="ARBA00022741"/>
    </source>
</evidence>
<protein>
    <submittedName>
        <fullName evidence="6">Diacylglycerol kinase</fullName>
    </submittedName>
</protein>
<comment type="caution">
    <text evidence="6">The sequence shown here is derived from an EMBL/GenBank/DDBJ whole genome shotgun (WGS) entry which is preliminary data.</text>
</comment>
<dbReference type="GO" id="GO:0016301">
    <property type="term" value="F:kinase activity"/>
    <property type="evidence" value="ECO:0007669"/>
    <property type="project" value="UniProtKB-KW"/>
</dbReference>
<dbReference type="InterPro" id="IPR016064">
    <property type="entry name" value="NAD/diacylglycerol_kinase_sf"/>
</dbReference>
<dbReference type="Gene3D" id="3.40.50.10330">
    <property type="entry name" value="Probable inorganic polyphosphate/atp-NAD kinase, domain 1"/>
    <property type="match status" value="1"/>
</dbReference>
<name>A0A5C7AST3_9FLAO</name>
<accession>A0A5C7AST3</accession>
<evidence type="ECO:0000313" key="7">
    <source>
        <dbReference type="Proteomes" id="UP000321734"/>
    </source>
</evidence>
<dbReference type="PANTHER" id="PTHR12358:SF54">
    <property type="entry name" value="SPHINGOSINE KINASE RELATED PROTEIN"/>
    <property type="match status" value="1"/>
</dbReference>
<keyword evidence="1" id="KW-0808">Transferase</keyword>
<evidence type="ECO:0000256" key="4">
    <source>
        <dbReference type="ARBA" id="ARBA00022840"/>
    </source>
</evidence>
<sequence>MGVMDLKNKLLVVVNPISGGAVKDELIQEIAELLNDRQVAFTIYETTGEKDEYHIRELLEAQSIQKILVIGGDGTIQTVAKAVDKRDVALGLIPAGSANGLVSNFEFSTNVANQIDIALGDSYILMDMISVNDHLCLHIADLGINATLIKNYENSEIRGKLGYALQTIPTLMESDLPYSFSLTFNDQTIHLQGVMVAIANAKQFGTGAVINPKGKMDDGVFEVLIFKKLMLVDILKTLNEDSYRNPDFVECFPVTKVTIACQPEVALQVDGEFIGKVQKVSAELLSSKLKIMVPAQSKEIQERFNL</sequence>
<reference evidence="6 7" key="1">
    <citation type="submission" date="2019-08" db="EMBL/GenBank/DDBJ databases">
        <title>Genome sequence of Gelidibacter salicanalis IC162T.</title>
        <authorList>
            <person name="Bowman J.P."/>
        </authorList>
    </citation>
    <scope>NUCLEOTIDE SEQUENCE [LARGE SCALE GENOMIC DNA]</scope>
    <source>
        <strain evidence="6 7">IC162</strain>
    </source>
</reference>
<dbReference type="Proteomes" id="UP000321734">
    <property type="component" value="Unassembled WGS sequence"/>
</dbReference>
<keyword evidence="7" id="KW-1185">Reference proteome</keyword>